<dbReference type="InParanoid" id="G3PB89"/>
<name>G3PB89_GASAC</name>
<organism evidence="1">
    <name type="scientific">Gasterosteus aculeatus</name>
    <name type="common">Three-spined stickleback</name>
    <dbReference type="NCBI Taxonomy" id="69293"/>
    <lineage>
        <taxon>Eukaryota</taxon>
        <taxon>Metazoa</taxon>
        <taxon>Chordata</taxon>
        <taxon>Craniata</taxon>
        <taxon>Vertebrata</taxon>
        <taxon>Euteleostomi</taxon>
        <taxon>Actinopterygii</taxon>
        <taxon>Neopterygii</taxon>
        <taxon>Teleostei</taxon>
        <taxon>Neoteleostei</taxon>
        <taxon>Acanthomorphata</taxon>
        <taxon>Eupercaria</taxon>
        <taxon>Perciformes</taxon>
        <taxon>Cottioidei</taxon>
        <taxon>Gasterosteales</taxon>
        <taxon>Gasterosteidae</taxon>
        <taxon>Gasterosteus</taxon>
    </lineage>
</organism>
<sequence>MRRETDGSRAHAVHFHRAPQRLSAGCRLETVSQAQCHGQAQNGTPVVPLLGTETDTFAIDCITNFRGHSLLLFTCFRTFDRIENIFCAQKCFLSIYSQFLALCLIPPHNL</sequence>
<protein>
    <submittedName>
        <fullName evidence="1">Uncharacterized protein</fullName>
    </submittedName>
</protein>
<reference evidence="1" key="1">
    <citation type="submission" date="2006-01" db="EMBL/GenBank/DDBJ databases">
        <authorList>
            <person name="Lindblad-Toh K."/>
            <person name="Mauceli E."/>
            <person name="Grabherr M."/>
            <person name="Chang J.L."/>
            <person name="Lander E.S."/>
        </authorList>
    </citation>
    <scope>NUCLEOTIDE SEQUENCE [LARGE SCALE GENOMIC DNA]</scope>
</reference>
<dbReference type="Bgee" id="ENSGACG00000011246">
    <property type="expression patterns" value="Expressed in camera-type eye"/>
</dbReference>
<proteinExistence type="predicted"/>
<reference evidence="1" key="2">
    <citation type="submission" date="2024-04" db="UniProtKB">
        <authorList>
            <consortium name="Ensembl"/>
        </authorList>
    </citation>
    <scope>IDENTIFICATION</scope>
</reference>
<dbReference type="Ensembl" id="ENSGACT00000014891.1">
    <property type="protein sequence ID" value="ENSGACP00000014863.1"/>
    <property type="gene ID" value="ENSGACG00000011246.1"/>
</dbReference>
<evidence type="ECO:0000313" key="1">
    <source>
        <dbReference type="Ensembl" id="ENSGACP00000014863.1"/>
    </source>
</evidence>
<dbReference type="AlphaFoldDB" id="G3PB89"/>
<accession>G3PB89</accession>